<accession>A0A6G4U1M3</accession>
<dbReference type="PRINTS" id="PR00633">
    <property type="entry name" value="RCCNDNSATION"/>
</dbReference>
<dbReference type="SUPFAM" id="SSF52743">
    <property type="entry name" value="Subtilisin-like"/>
    <property type="match status" value="1"/>
</dbReference>
<dbReference type="EMBL" id="JAAKZV010000079">
    <property type="protein sequence ID" value="NGN65983.1"/>
    <property type="molecule type" value="Genomic_DNA"/>
</dbReference>
<feature type="domain" description="Peptidase S8/S53" evidence="3">
    <location>
        <begin position="561"/>
        <end position="818"/>
    </location>
</feature>
<dbReference type="Pfam" id="PF00415">
    <property type="entry name" value="RCC1"/>
    <property type="match status" value="3"/>
</dbReference>
<dbReference type="InterPro" id="IPR051210">
    <property type="entry name" value="Ub_ligase/GEF_domain"/>
</dbReference>
<dbReference type="GO" id="GO:0006508">
    <property type="term" value="P:proteolysis"/>
    <property type="evidence" value="ECO:0007669"/>
    <property type="project" value="InterPro"/>
</dbReference>
<dbReference type="InterPro" id="IPR036852">
    <property type="entry name" value="Peptidase_S8/S53_dom_sf"/>
</dbReference>
<dbReference type="AlphaFoldDB" id="A0A6G4U1M3"/>
<dbReference type="Pfam" id="PF00082">
    <property type="entry name" value="Peptidase_S8"/>
    <property type="match status" value="1"/>
</dbReference>
<dbReference type="InterPro" id="IPR000209">
    <property type="entry name" value="Peptidase_S8/S53_dom"/>
</dbReference>
<protein>
    <submittedName>
        <fullName evidence="4">S8 family serine peptidase</fullName>
    </submittedName>
</protein>
<dbReference type="Proteomes" id="UP000481583">
    <property type="component" value="Unassembled WGS sequence"/>
</dbReference>
<dbReference type="Pfam" id="PF13540">
    <property type="entry name" value="RCC1_2"/>
    <property type="match status" value="2"/>
</dbReference>
<dbReference type="PROSITE" id="PS50012">
    <property type="entry name" value="RCC1_3"/>
    <property type="match status" value="6"/>
</dbReference>
<dbReference type="Gene3D" id="2.130.10.30">
    <property type="entry name" value="Regulator of chromosome condensation 1/beta-lactamase-inhibitor protein II"/>
    <property type="match status" value="2"/>
</dbReference>
<keyword evidence="5" id="KW-1185">Reference proteome</keyword>
<evidence type="ECO:0000259" key="3">
    <source>
        <dbReference type="Pfam" id="PF00082"/>
    </source>
</evidence>
<comment type="caution">
    <text evidence="4">The sequence shown here is derived from an EMBL/GenBank/DDBJ whole genome shotgun (WGS) entry which is preliminary data.</text>
</comment>
<feature type="region of interest" description="Disordered" evidence="2">
    <location>
        <begin position="795"/>
        <end position="834"/>
    </location>
</feature>
<feature type="region of interest" description="Disordered" evidence="2">
    <location>
        <begin position="660"/>
        <end position="679"/>
    </location>
</feature>
<reference evidence="4 5" key="1">
    <citation type="submission" date="2020-02" db="EMBL/GenBank/DDBJ databases">
        <title>Whole-genome analyses of novel actinobacteria.</title>
        <authorList>
            <person name="Sahin N."/>
        </authorList>
    </citation>
    <scope>NUCLEOTIDE SEQUENCE [LARGE SCALE GENOMIC DNA]</scope>
    <source>
        <strain evidence="4 5">A7024</strain>
    </source>
</reference>
<evidence type="ECO:0000256" key="2">
    <source>
        <dbReference type="SAM" id="MobiDB-lite"/>
    </source>
</evidence>
<sequence>MSRTALSVKFKEDRNVRLENGRPTAADAKDTAAIREVLQRHPGLSIRRLAPRSAKAVSTEREQLEKRTGRQLPDLNSWYHIEAASGIEPLLEALNALPAVEIAQADPQLAAPAEPLQGEQAYRQAAGAGVAADYANAQPGGKGDGVTVTDLEASAQVRAAASEHAIAAGDHHSLMVDTSTDPEKGGVVWAWGRNTWGQLGRGHTADRDVPVQVRGLPRIKAVGAGAGHSVALAADGTVWAWGRNSQGQIGDGSVTDRARPVQIKEAGGQTLTGIAGIAVGPFHTLAVKSDGTLYAWGYNAHGQLGTNDVGNRPSPYAFTALGKVDTARGGIAAGYRHSVARMADGRVLAWGDNEFGQLGNGGTGDSLTPVAVKDLNGPAQLSSRGFHTLALREGQVFAWGYNRYGQIGDGSRINRNVPVPVSGPATVTQVAAGQYYSLAKSSLTATPFWAWGSNADGQFGDGTLTSPDKPKSIPIRTPLIAAGLSHSLGVTFGSALQVWGDNAYGQLGNATTVDSPAPDELGMTPKKWNLCHEEFTGRQAPGGAPVLLPDDQFDERCDYVERGHGIAMSGIIGASDSNGAGLAGIAPNARLQLTPASVPDSIALATAHSKPGDVLLYEVGVVTPQQGTAGPWYPWEFHASVYDQTRLAVAKGVTVVEAAGNGSNSLDSGGEPDPDGDGVLCEEDDPGDRYACVVMSRPNSGAIIVGAGEPPAPAGSTCNGAAPARSPWPKSTYGSRLDVQAYGHCAATPSYPGVQNLTPGQTDPNKMYHGDMGGTSSASAITAGAVAALQGVALKTGDGSPLSPEDVRTYLRATGTKQPEPSATERPIGPQPDLKRAIELLRVVRSS</sequence>
<dbReference type="GO" id="GO:0004252">
    <property type="term" value="F:serine-type endopeptidase activity"/>
    <property type="evidence" value="ECO:0007669"/>
    <property type="project" value="InterPro"/>
</dbReference>
<feature type="compositionally biased region" description="Acidic residues" evidence="2">
    <location>
        <begin position="670"/>
        <end position="679"/>
    </location>
</feature>
<keyword evidence="1" id="KW-0677">Repeat</keyword>
<dbReference type="PROSITE" id="PS00626">
    <property type="entry name" value="RCC1_2"/>
    <property type="match status" value="1"/>
</dbReference>
<proteinExistence type="predicted"/>
<evidence type="ECO:0000313" key="5">
    <source>
        <dbReference type="Proteomes" id="UP000481583"/>
    </source>
</evidence>
<dbReference type="PANTHER" id="PTHR22870:SF408">
    <property type="entry name" value="OS09G0560450 PROTEIN"/>
    <property type="match status" value="1"/>
</dbReference>
<dbReference type="SUPFAM" id="SSF50985">
    <property type="entry name" value="RCC1/BLIP-II"/>
    <property type="match status" value="1"/>
</dbReference>
<dbReference type="RefSeq" id="WP_165238928.1">
    <property type="nucleotide sequence ID" value="NZ_JAAKZV010000079.1"/>
</dbReference>
<dbReference type="InterPro" id="IPR009091">
    <property type="entry name" value="RCC1/BLIP-II"/>
</dbReference>
<dbReference type="InterPro" id="IPR000408">
    <property type="entry name" value="Reg_chr_condens"/>
</dbReference>
<dbReference type="PANTHER" id="PTHR22870">
    <property type="entry name" value="REGULATOR OF CHROMOSOME CONDENSATION"/>
    <property type="match status" value="1"/>
</dbReference>
<evidence type="ECO:0000313" key="4">
    <source>
        <dbReference type="EMBL" id="NGN65983.1"/>
    </source>
</evidence>
<dbReference type="Gene3D" id="3.40.50.200">
    <property type="entry name" value="Peptidase S8/S53 domain"/>
    <property type="match status" value="1"/>
</dbReference>
<gene>
    <name evidence="4" type="ORF">G5C51_19055</name>
</gene>
<evidence type="ECO:0000256" key="1">
    <source>
        <dbReference type="ARBA" id="ARBA00022737"/>
    </source>
</evidence>
<name>A0A6G4U1M3_9ACTN</name>
<organism evidence="4 5">
    <name type="scientific">Streptomyces coryli</name>
    <dbReference type="NCBI Taxonomy" id="1128680"/>
    <lineage>
        <taxon>Bacteria</taxon>
        <taxon>Bacillati</taxon>
        <taxon>Actinomycetota</taxon>
        <taxon>Actinomycetes</taxon>
        <taxon>Kitasatosporales</taxon>
        <taxon>Streptomycetaceae</taxon>
        <taxon>Streptomyces</taxon>
    </lineage>
</organism>